<gene>
    <name evidence="1" type="primary">Cdk2</name>
    <name evidence="1" type="ORF">OENOEN_R15474</name>
</gene>
<dbReference type="SUPFAM" id="SSF56112">
    <property type="entry name" value="Protein kinase-like (PK-like)"/>
    <property type="match status" value="1"/>
</dbReference>
<comment type="caution">
    <text evidence="1">The sequence shown here is derived from an EMBL/GenBank/DDBJ whole genome shotgun (WGS) entry which is preliminary data.</text>
</comment>
<accession>A0A7L1DXF2</accession>
<feature type="non-terminal residue" evidence="1">
    <location>
        <position position="96"/>
    </location>
</feature>
<evidence type="ECO:0000313" key="2">
    <source>
        <dbReference type="Proteomes" id="UP000565754"/>
    </source>
</evidence>
<dbReference type="GO" id="GO:0016301">
    <property type="term" value="F:kinase activity"/>
    <property type="evidence" value="ECO:0007669"/>
    <property type="project" value="UniProtKB-KW"/>
</dbReference>
<keyword evidence="2" id="KW-1185">Reference proteome</keyword>
<protein>
    <submittedName>
        <fullName evidence="1">CDK2 kinase</fullName>
    </submittedName>
</protein>
<dbReference type="Proteomes" id="UP000565754">
    <property type="component" value="Unassembled WGS sequence"/>
</dbReference>
<evidence type="ECO:0000313" key="1">
    <source>
        <dbReference type="EMBL" id="NXM81936.1"/>
    </source>
</evidence>
<name>A0A7L1DXF2_OENON</name>
<organism evidence="1 2">
    <name type="scientific">Oenanthe oenanthe</name>
    <name type="common">Northern wheatear</name>
    <dbReference type="NCBI Taxonomy" id="279966"/>
    <lineage>
        <taxon>Eukaryota</taxon>
        <taxon>Metazoa</taxon>
        <taxon>Chordata</taxon>
        <taxon>Craniata</taxon>
        <taxon>Vertebrata</taxon>
        <taxon>Euteleostomi</taxon>
        <taxon>Archelosauria</taxon>
        <taxon>Archosauria</taxon>
        <taxon>Dinosauria</taxon>
        <taxon>Saurischia</taxon>
        <taxon>Theropoda</taxon>
        <taxon>Coelurosauria</taxon>
        <taxon>Aves</taxon>
        <taxon>Neognathae</taxon>
        <taxon>Neoaves</taxon>
        <taxon>Telluraves</taxon>
        <taxon>Australaves</taxon>
        <taxon>Passeriformes</taxon>
        <taxon>Muscicapidae</taxon>
        <taxon>Oenanthe</taxon>
    </lineage>
</organism>
<reference evidence="1 2" key="1">
    <citation type="submission" date="2019-09" db="EMBL/GenBank/DDBJ databases">
        <title>Bird 10,000 Genomes (B10K) Project - Family phase.</title>
        <authorList>
            <person name="Zhang G."/>
        </authorList>
    </citation>
    <scope>NUCLEOTIDE SEQUENCE [LARGE SCALE GENOMIC DNA]</scope>
    <source>
        <strain evidence="1">B10K-DU-001-74</strain>
        <tissue evidence="1">Muscle</tissue>
    </source>
</reference>
<dbReference type="Gene3D" id="1.10.510.10">
    <property type="entry name" value="Transferase(Phosphotransferase) domain 1"/>
    <property type="match status" value="1"/>
</dbReference>
<feature type="non-terminal residue" evidence="1">
    <location>
        <position position="1"/>
    </location>
</feature>
<dbReference type="InterPro" id="IPR011009">
    <property type="entry name" value="Kinase-like_dom_sf"/>
</dbReference>
<keyword evidence="1" id="KW-0418">Kinase</keyword>
<dbReference type="EMBL" id="VXBF01003105">
    <property type="protein sequence ID" value="NXM81936.1"/>
    <property type="molecule type" value="Genomic_DNA"/>
</dbReference>
<sequence length="96" mass="11014">QITRRALFPGDSEIDQLFRIFRTLGTPDEAAWPGVSALPDYKATFPRWARQDLAKVLPPLDDEGRKLLAVRGAGDPCSWFFPRFPDISHFFPNFFM</sequence>
<dbReference type="AlphaFoldDB" id="A0A7L1DXF2"/>
<keyword evidence="1" id="KW-0808">Transferase</keyword>
<proteinExistence type="predicted"/>